<evidence type="ECO:0000259" key="9">
    <source>
        <dbReference type="SMART" id="SM00359"/>
    </source>
</evidence>
<organism evidence="10 11">
    <name type="scientific">Thalassoglobus neptunius</name>
    <dbReference type="NCBI Taxonomy" id="1938619"/>
    <lineage>
        <taxon>Bacteria</taxon>
        <taxon>Pseudomonadati</taxon>
        <taxon>Planctomycetota</taxon>
        <taxon>Planctomycetia</taxon>
        <taxon>Planctomycetales</taxon>
        <taxon>Planctomycetaceae</taxon>
        <taxon>Thalassoglobus</taxon>
    </lineage>
</organism>
<dbReference type="InterPro" id="IPR041532">
    <property type="entry name" value="RlmI-like_PUA"/>
</dbReference>
<evidence type="ECO:0000256" key="7">
    <source>
        <dbReference type="ARBA" id="ARBA00022884"/>
    </source>
</evidence>
<sequence length="403" mass="44687">MNDPSTPPVATLKPRKALPFFCQHPWVYDSAIQKISGSVSTGDEVIVRANDGQFIARGLINPNSKIRIRLYSWDESTPLDASFWKARIHDALQLRKKLFGDTPTEKTCRLVFSESDRLSGLTVDRFNDWLILQWTSAALESHKTEIVNALQEEVSPRGIWLRTEKGIKTLEGLDIEDGLIQGEEPPRRMTIEENSLRFHVDLIEGQKTGFYFDQRENRRAIHNLAAGAHVLDVCTYTGSFALNAASNPKCESVLAIDSSASALELAQTNAEENGLANKVTFQRSDAFDGMAELVEQGIKFDLVILDPPKLARTRGGLKRAVKAYIRLNSLAIQLLQPGGFLLTCSCSGHVSVTDFFEIIAQSSLEVARPVQILQEFGQAPDHPVISSCPETSYLKAFLCRAIG</sequence>
<dbReference type="PROSITE" id="PS50890">
    <property type="entry name" value="PUA"/>
    <property type="match status" value="1"/>
</dbReference>
<dbReference type="CDD" id="cd21153">
    <property type="entry name" value="PUA_RlmI"/>
    <property type="match status" value="1"/>
</dbReference>
<dbReference type="PANTHER" id="PTHR42873">
    <property type="entry name" value="RIBOSOMAL RNA LARGE SUBUNIT METHYLTRANSFERASE"/>
    <property type="match status" value="1"/>
</dbReference>
<dbReference type="Proteomes" id="UP000317243">
    <property type="component" value="Unassembled WGS sequence"/>
</dbReference>
<comment type="caution">
    <text evidence="10">The sequence shown here is derived from an EMBL/GenBank/DDBJ whole genome shotgun (WGS) entry which is preliminary data.</text>
</comment>
<evidence type="ECO:0000256" key="4">
    <source>
        <dbReference type="ARBA" id="ARBA00022603"/>
    </source>
</evidence>
<dbReference type="CDD" id="cd11572">
    <property type="entry name" value="RlmI_M_like"/>
    <property type="match status" value="1"/>
</dbReference>
<accession>A0A5C5WH09</accession>
<name>A0A5C5WH09_9PLAN</name>
<comment type="subcellular location">
    <subcellularLocation>
        <location evidence="1">Cytoplasm</location>
    </subcellularLocation>
</comment>
<comment type="similarity">
    <text evidence="8">Belongs to the methyltransferase superfamily. RlmI family.</text>
</comment>
<dbReference type="InterPro" id="IPR036974">
    <property type="entry name" value="PUA_sf"/>
</dbReference>
<reference evidence="10 11" key="1">
    <citation type="submission" date="2019-02" db="EMBL/GenBank/DDBJ databases">
        <title>Deep-cultivation of Planctomycetes and their phenomic and genomic characterization uncovers novel biology.</title>
        <authorList>
            <person name="Wiegand S."/>
            <person name="Jogler M."/>
            <person name="Boedeker C."/>
            <person name="Pinto D."/>
            <person name="Vollmers J."/>
            <person name="Rivas-Marin E."/>
            <person name="Kohn T."/>
            <person name="Peeters S.H."/>
            <person name="Heuer A."/>
            <person name="Rast P."/>
            <person name="Oberbeckmann S."/>
            <person name="Bunk B."/>
            <person name="Jeske O."/>
            <person name="Meyerdierks A."/>
            <person name="Storesund J.E."/>
            <person name="Kallscheuer N."/>
            <person name="Luecker S."/>
            <person name="Lage O.M."/>
            <person name="Pohl T."/>
            <person name="Merkel B.J."/>
            <person name="Hornburger P."/>
            <person name="Mueller R.-W."/>
            <person name="Bruemmer F."/>
            <person name="Labrenz M."/>
            <person name="Spormann A.M."/>
            <person name="Op Den Camp H."/>
            <person name="Overmann J."/>
            <person name="Amann R."/>
            <person name="Jetten M.S.M."/>
            <person name="Mascher T."/>
            <person name="Medema M.H."/>
            <person name="Devos D.P."/>
            <person name="Kaster A.-K."/>
            <person name="Ovreas L."/>
            <person name="Rohde M."/>
            <person name="Galperin M.Y."/>
            <person name="Jogler C."/>
        </authorList>
    </citation>
    <scope>NUCLEOTIDE SEQUENCE [LARGE SCALE GENOMIC DNA]</scope>
    <source>
        <strain evidence="10 11">KOR42</strain>
    </source>
</reference>
<evidence type="ECO:0000313" key="11">
    <source>
        <dbReference type="Proteomes" id="UP000317243"/>
    </source>
</evidence>
<dbReference type="GO" id="GO:0008168">
    <property type="term" value="F:methyltransferase activity"/>
    <property type="evidence" value="ECO:0007669"/>
    <property type="project" value="UniProtKB-KW"/>
</dbReference>
<dbReference type="InterPro" id="IPR015947">
    <property type="entry name" value="PUA-like_sf"/>
</dbReference>
<evidence type="ECO:0000313" key="10">
    <source>
        <dbReference type="EMBL" id="TWT49940.1"/>
    </source>
</evidence>
<dbReference type="Pfam" id="PF17785">
    <property type="entry name" value="PUA_3"/>
    <property type="match status" value="1"/>
</dbReference>
<dbReference type="Gene3D" id="2.30.130.10">
    <property type="entry name" value="PUA domain"/>
    <property type="match status" value="1"/>
</dbReference>
<dbReference type="Pfam" id="PF10672">
    <property type="entry name" value="Methyltrans_SAM"/>
    <property type="match status" value="1"/>
</dbReference>
<keyword evidence="7" id="KW-0694">RNA-binding</keyword>
<protein>
    <submittedName>
        <fullName evidence="10">Ribosomal RNA large subunit methyltransferase I</fullName>
        <ecNumber evidence="10">2.1.1.191</ecNumber>
    </submittedName>
</protein>
<dbReference type="EC" id="2.1.1.191" evidence="10"/>
<keyword evidence="5 10" id="KW-0808">Transferase</keyword>
<dbReference type="PANTHER" id="PTHR42873:SF1">
    <property type="entry name" value="S-ADENOSYLMETHIONINE-DEPENDENT METHYLTRANSFERASE DOMAIN-CONTAINING PROTEIN"/>
    <property type="match status" value="1"/>
</dbReference>
<evidence type="ECO:0000256" key="5">
    <source>
        <dbReference type="ARBA" id="ARBA00022679"/>
    </source>
</evidence>
<evidence type="ECO:0000256" key="6">
    <source>
        <dbReference type="ARBA" id="ARBA00022691"/>
    </source>
</evidence>
<keyword evidence="11" id="KW-1185">Reference proteome</keyword>
<evidence type="ECO:0000256" key="3">
    <source>
        <dbReference type="ARBA" id="ARBA00022552"/>
    </source>
</evidence>
<dbReference type="InterPro" id="IPR029063">
    <property type="entry name" value="SAM-dependent_MTases_sf"/>
</dbReference>
<dbReference type="GO" id="GO:0006364">
    <property type="term" value="P:rRNA processing"/>
    <property type="evidence" value="ECO:0007669"/>
    <property type="project" value="UniProtKB-KW"/>
</dbReference>
<dbReference type="SUPFAM" id="SSF53335">
    <property type="entry name" value="S-adenosyl-L-methionine-dependent methyltransferases"/>
    <property type="match status" value="1"/>
</dbReference>
<dbReference type="InterPro" id="IPR019614">
    <property type="entry name" value="SAM-dep_methyl-trfase"/>
</dbReference>
<keyword evidence="2" id="KW-0963">Cytoplasm</keyword>
<dbReference type="EMBL" id="SIHI01000016">
    <property type="protein sequence ID" value="TWT49940.1"/>
    <property type="molecule type" value="Genomic_DNA"/>
</dbReference>
<keyword evidence="4 10" id="KW-0489">Methyltransferase</keyword>
<keyword evidence="3" id="KW-0698">rRNA processing</keyword>
<dbReference type="CDD" id="cd02440">
    <property type="entry name" value="AdoMet_MTases"/>
    <property type="match status" value="1"/>
</dbReference>
<dbReference type="GO" id="GO:0005737">
    <property type="term" value="C:cytoplasm"/>
    <property type="evidence" value="ECO:0007669"/>
    <property type="project" value="UniProtKB-SubCell"/>
</dbReference>
<dbReference type="SMART" id="SM00359">
    <property type="entry name" value="PUA"/>
    <property type="match status" value="1"/>
</dbReference>
<feature type="domain" description="PUA" evidence="9">
    <location>
        <begin position="8"/>
        <end position="93"/>
    </location>
</feature>
<gene>
    <name evidence="10" type="primary">rlmI_2</name>
    <name evidence="10" type="ORF">KOR42_37580</name>
</gene>
<dbReference type="Gene3D" id="3.30.750.80">
    <property type="entry name" value="RNA methyltransferase domain (HRMD) like"/>
    <property type="match status" value="1"/>
</dbReference>
<dbReference type="OrthoDB" id="9805492at2"/>
<dbReference type="GO" id="GO:0003723">
    <property type="term" value="F:RNA binding"/>
    <property type="evidence" value="ECO:0007669"/>
    <property type="project" value="UniProtKB-KW"/>
</dbReference>
<dbReference type="GO" id="GO:0032259">
    <property type="term" value="P:methylation"/>
    <property type="evidence" value="ECO:0007669"/>
    <property type="project" value="UniProtKB-KW"/>
</dbReference>
<dbReference type="Gene3D" id="3.40.50.150">
    <property type="entry name" value="Vaccinia Virus protein VP39"/>
    <property type="match status" value="1"/>
</dbReference>
<keyword evidence="6" id="KW-0949">S-adenosyl-L-methionine</keyword>
<dbReference type="SUPFAM" id="SSF88697">
    <property type="entry name" value="PUA domain-like"/>
    <property type="match status" value="1"/>
</dbReference>
<dbReference type="InterPro" id="IPR002478">
    <property type="entry name" value="PUA"/>
</dbReference>
<proteinExistence type="inferred from homology"/>
<evidence type="ECO:0000256" key="8">
    <source>
        <dbReference type="ARBA" id="ARBA00038091"/>
    </source>
</evidence>
<evidence type="ECO:0000256" key="2">
    <source>
        <dbReference type="ARBA" id="ARBA00022490"/>
    </source>
</evidence>
<evidence type="ECO:0000256" key="1">
    <source>
        <dbReference type="ARBA" id="ARBA00004496"/>
    </source>
</evidence>
<dbReference type="RefSeq" id="WP_146511189.1">
    <property type="nucleotide sequence ID" value="NZ_SIHI01000016.1"/>
</dbReference>
<dbReference type="AlphaFoldDB" id="A0A5C5WH09"/>